<dbReference type="InterPro" id="IPR036185">
    <property type="entry name" value="DNA_heli_DnaB-like_N_sf"/>
</dbReference>
<dbReference type="GO" id="GO:0006260">
    <property type="term" value="P:DNA replication"/>
    <property type="evidence" value="ECO:0007669"/>
    <property type="project" value="UniProtKB-KW"/>
</dbReference>
<dbReference type="SUPFAM" id="SSF48024">
    <property type="entry name" value="N-terminal domain of DnaB helicase"/>
    <property type="match status" value="1"/>
</dbReference>
<accession>X1UVE1</accession>
<keyword evidence="1" id="KW-0235">DNA replication</keyword>
<proteinExistence type="predicted"/>
<evidence type="ECO:0000256" key="2">
    <source>
        <dbReference type="ARBA" id="ARBA00023125"/>
    </source>
</evidence>
<dbReference type="InterPro" id="IPR016136">
    <property type="entry name" value="DNA_helicase_N/primase_C"/>
</dbReference>
<dbReference type="Gene3D" id="1.10.860.10">
    <property type="entry name" value="DNAb Helicase, Chain A"/>
    <property type="match status" value="1"/>
</dbReference>
<dbReference type="EMBL" id="BARW01034545">
    <property type="protein sequence ID" value="GAJ07557.1"/>
    <property type="molecule type" value="Genomic_DNA"/>
</dbReference>
<dbReference type="AlphaFoldDB" id="X1UVE1"/>
<dbReference type="GO" id="GO:0003677">
    <property type="term" value="F:DNA binding"/>
    <property type="evidence" value="ECO:0007669"/>
    <property type="project" value="UniProtKB-KW"/>
</dbReference>
<gene>
    <name evidence="4" type="ORF">S12H4_54114</name>
</gene>
<evidence type="ECO:0000256" key="1">
    <source>
        <dbReference type="ARBA" id="ARBA00022705"/>
    </source>
</evidence>
<keyword evidence="2" id="KW-0238">DNA-binding</keyword>
<protein>
    <recommendedName>
        <fullName evidence="3">DNA helicase DnaB-like N-terminal domain-containing protein</fullName>
    </recommendedName>
</protein>
<reference evidence="4" key="1">
    <citation type="journal article" date="2014" name="Front. Microbiol.">
        <title>High frequency of phylogenetically diverse reductive dehalogenase-homologous genes in deep subseafloor sedimentary metagenomes.</title>
        <authorList>
            <person name="Kawai M."/>
            <person name="Futagami T."/>
            <person name="Toyoda A."/>
            <person name="Takaki Y."/>
            <person name="Nishi S."/>
            <person name="Hori S."/>
            <person name="Arai W."/>
            <person name="Tsubouchi T."/>
            <person name="Morono Y."/>
            <person name="Uchiyama I."/>
            <person name="Ito T."/>
            <person name="Fujiyama A."/>
            <person name="Inagaki F."/>
            <person name="Takami H."/>
        </authorList>
    </citation>
    <scope>NUCLEOTIDE SEQUENCE</scope>
    <source>
        <strain evidence="4">Expedition CK06-06</strain>
    </source>
</reference>
<organism evidence="4">
    <name type="scientific">marine sediment metagenome</name>
    <dbReference type="NCBI Taxonomy" id="412755"/>
    <lineage>
        <taxon>unclassified sequences</taxon>
        <taxon>metagenomes</taxon>
        <taxon>ecological metagenomes</taxon>
    </lineage>
</organism>
<dbReference type="GO" id="GO:0003678">
    <property type="term" value="F:DNA helicase activity"/>
    <property type="evidence" value="ECO:0007669"/>
    <property type="project" value="InterPro"/>
</dbReference>
<dbReference type="InterPro" id="IPR007693">
    <property type="entry name" value="DNA_helicase_DnaB-like_N"/>
</dbReference>
<evidence type="ECO:0000259" key="3">
    <source>
        <dbReference type="Pfam" id="PF00772"/>
    </source>
</evidence>
<dbReference type="Pfam" id="PF00772">
    <property type="entry name" value="DnaB"/>
    <property type="match status" value="1"/>
</dbReference>
<sequence length="86" mass="9805">MKQEINLTNKDTDEELEFLTLANLVLQPKFIDKTTKLLGNIGSKVFSGGAKALIYEIVVKMREEEQPIDTQTVKIRLRKEKVLDSV</sequence>
<feature type="domain" description="DNA helicase DnaB-like N-terminal" evidence="3">
    <location>
        <begin position="13"/>
        <end position="85"/>
    </location>
</feature>
<dbReference type="GO" id="GO:0005524">
    <property type="term" value="F:ATP binding"/>
    <property type="evidence" value="ECO:0007669"/>
    <property type="project" value="InterPro"/>
</dbReference>
<name>X1UVE1_9ZZZZ</name>
<evidence type="ECO:0000313" key="4">
    <source>
        <dbReference type="EMBL" id="GAJ07557.1"/>
    </source>
</evidence>
<comment type="caution">
    <text evidence="4">The sequence shown here is derived from an EMBL/GenBank/DDBJ whole genome shotgun (WGS) entry which is preliminary data.</text>
</comment>
<feature type="non-terminal residue" evidence="4">
    <location>
        <position position="86"/>
    </location>
</feature>